<sequence length="219" mass="24197">MKKIVDHLPASVRELWAGLDSEVTQLHARWIIYRQLYGTSEERVDLLNESASSVFAALQDVWLHDVQLCLSKLDDPAGSGSRTNMTLEALHQALVSTGEAAAAAKLAACLPAFHAACGKIRHRRNKWIAHFDQATMLSADPRMSASRDEVETALEAVRDAMNAVSVHYADGGIAYEHTALQADGDALIYRLRQGLRYRELVQAGSIPWSDFHTRFNAGE</sequence>
<evidence type="ECO:0000259" key="1">
    <source>
        <dbReference type="Pfam" id="PF18734"/>
    </source>
</evidence>
<name>A0ABT7NCQ5_9BURK</name>
<gene>
    <name evidence="2" type="ORF">QTH91_14575</name>
</gene>
<evidence type="ECO:0000313" key="3">
    <source>
        <dbReference type="Proteomes" id="UP001174908"/>
    </source>
</evidence>
<evidence type="ECO:0000313" key="2">
    <source>
        <dbReference type="EMBL" id="MDM0045712.1"/>
    </source>
</evidence>
<feature type="domain" description="HEPN AbiU2-like" evidence="1">
    <location>
        <begin position="17"/>
        <end position="185"/>
    </location>
</feature>
<comment type="caution">
    <text evidence="2">The sequence shown here is derived from an EMBL/GenBank/DDBJ whole genome shotgun (WGS) entry which is preliminary data.</text>
</comment>
<reference evidence="2" key="1">
    <citation type="submission" date="2023-06" db="EMBL/GenBank/DDBJ databases">
        <authorList>
            <person name="Jiang Y."/>
            <person name="Liu Q."/>
        </authorList>
    </citation>
    <scope>NUCLEOTIDE SEQUENCE</scope>
    <source>
        <strain evidence="2">CGMCC 1.12089</strain>
    </source>
</reference>
<accession>A0ABT7NCQ5</accession>
<keyword evidence="3" id="KW-1185">Reference proteome</keyword>
<dbReference type="EMBL" id="JASZYV010000003">
    <property type="protein sequence ID" value="MDM0045712.1"/>
    <property type="molecule type" value="Genomic_DNA"/>
</dbReference>
<proteinExistence type="predicted"/>
<dbReference type="Proteomes" id="UP001174908">
    <property type="component" value="Unassembled WGS sequence"/>
</dbReference>
<dbReference type="Pfam" id="PF18734">
    <property type="entry name" value="HEPN_AbiU2"/>
    <property type="match status" value="1"/>
</dbReference>
<organism evidence="2 3">
    <name type="scientific">Variovorax dokdonensis</name>
    <dbReference type="NCBI Taxonomy" id="344883"/>
    <lineage>
        <taxon>Bacteria</taxon>
        <taxon>Pseudomonadati</taxon>
        <taxon>Pseudomonadota</taxon>
        <taxon>Betaproteobacteria</taxon>
        <taxon>Burkholderiales</taxon>
        <taxon>Comamonadaceae</taxon>
        <taxon>Variovorax</taxon>
    </lineage>
</organism>
<dbReference type="RefSeq" id="WP_286660827.1">
    <property type="nucleotide sequence ID" value="NZ_JASZYV010000003.1"/>
</dbReference>
<dbReference type="InterPro" id="IPR040704">
    <property type="entry name" value="HEPN_AbiU2"/>
</dbReference>
<protein>
    <recommendedName>
        <fullName evidence="1">HEPN AbiU2-like domain-containing protein</fullName>
    </recommendedName>
</protein>